<dbReference type="EMBL" id="SZYD01000001">
    <property type="protein sequence ID" value="KAD7477071.1"/>
    <property type="molecule type" value="Genomic_DNA"/>
</dbReference>
<evidence type="ECO:0000313" key="2">
    <source>
        <dbReference type="Proteomes" id="UP000326396"/>
    </source>
</evidence>
<dbReference type="AlphaFoldDB" id="A0A5N6PZF0"/>
<evidence type="ECO:0000313" key="1">
    <source>
        <dbReference type="EMBL" id="KAD7477071.1"/>
    </source>
</evidence>
<keyword evidence="2" id="KW-1185">Reference proteome</keyword>
<gene>
    <name evidence="1" type="ORF">E3N88_00207</name>
</gene>
<sequence>MDPSRYAEIPWRKASRYAAQIGSRDSRIPSRYAAMIFDRPSRHWSIIGVLEGHQHIEEPSPSISRTCCTCYNPNPSIKGSFTCLLVDRSHMQGLKTHMQLHTVLTSMTASIRSSEHYIPELLHQVTKARAPGIGC</sequence>
<organism evidence="1 2">
    <name type="scientific">Mikania micrantha</name>
    <name type="common">bitter vine</name>
    <dbReference type="NCBI Taxonomy" id="192012"/>
    <lineage>
        <taxon>Eukaryota</taxon>
        <taxon>Viridiplantae</taxon>
        <taxon>Streptophyta</taxon>
        <taxon>Embryophyta</taxon>
        <taxon>Tracheophyta</taxon>
        <taxon>Spermatophyta</taxon>
        <taxon>Magnoliopsida</taxon>
        <taxon>eudicotyledons</taxon>
        <taxon>Gunneridae</taxon>
        <taxon>Pentapetalae</taxon>
        <taxon>asterids</taxon>
        <taxon>campanulids</taxon>
        <taxon>Asterales</taxon>
        <taxon>Asteraceae</taxon>
        <taxon>Asteroideae</taxon>
        <taxon>Heliantheae alliance</taxon>
        <taxon>Eupatorieae</taxon>
        <taxon>Mikania</taxon>
    </lineage>
</organism>
<protein>
    <submittedName>
        <fullName evidence="1">Uncharacterized protein</fullName>
    </submittedName>
</protein>
<proteinExistence type="predicted"/>
<name>A0A5N6PZF0_9ASTR</name>
<reference evidence="1 2" key="1">
    <citation type="submission" date="2019-05" db="EMBL/GenBank/DDBJ databases">
        <title>Mikania micrantha, genome provides insights into the molecular mechanism of rapid growth.</title>
        <authorList>
            <person name="Liu B."/>
        </authorList>
    </citation>
    <scope>NUCLEOTIDE SEQUENCE [LARGE SCALE GENOMIC DNA]</scope>
    <source>
        <strain evidence="1">NLD-2019</strain>
        <tissue evidence="1">Leaf</tissue>
    </source>
</reference>
<comment type="caution">
    <text evidence="1">The sequence shown here is derived from an EMBL/GenBank/DDBJ whole genome shotgun (WGS) entry which is preliminary data.</text>
</comment>
<dbReference type="Proteomes" id="UP000326396">
    <property type="component" value="Linkage Group LG1"/>
</dbReference>
<accession>A0A5N6PZF0</accession>